<gene>
    <name evidence="2" type="ORF">RclHR1_03360005</name>
</gene>
<name>A0A2Z6S487_9GLOM</name>
<dbReference type="Proteomes" id="UP000247702">
    <property type="component" value="Unassembled WGS sequence"/>
</dbReference>
<evidence type="ECO:0000313" key="2">
    <source>
        <dbReference type="EMBL" id="GBB98908.1"/>
    </source>
</evidence>
<sequence>MELRQCLSSTIRTRDQISTSTLTKCLADFSKDYKEDRPKKRNMQKTINDEPETNNKDFEIPDIEQNYPIEDSQNQVWLLLSGKSAKEAIRGPDYLYKSHPSCLGIIRIENLFNALLETDSLIEYKKCFHNVKFDIESRNDVRDRCSFVVCEKRIQYRVDISQYEQKQSNIRLTYGPSNFTISCKAVTSHAIYVPRFNTKFYSIFISCFHNIIKFQK</sequence>
<evidence type="ECO:0000256" key="1">
    <source>
        <dbReference type="SAM" id="MobiDB-lite"/>
    </source>
</evidence>
<dbReference type="EMBL" id="BEXD01002624">
    <property type="protein sequence ID" value="GBB98908.1"/>
    <property type="molecule type" value="Genomic_DNA"/>
</dbReference>
<proteinExistence type="predicted"/>
<keyword evidence="3" id="KW-1185">Reference proteome</keyword>
<evidence type="ECO:0000313" key="3">
    <source>
        <dbReference type="Proteomes" id="UP000247702"/>
    </source>
</evidence>
<accession>A0A2Z6S487</accession>
<comment type="caution">
    <text evidence="2">The sequence shown here is derived from an EMBL/GenBank/DDBJ whole genome shotgun (WGS) entry which is preliminary data.</text>
</comment>
<protein>
    <submittedName>
        <fullName evidence="2">Uncharacterized protein</fullName>
    </submittedName>
</protein>
<feature type="region of interest" description="Disordered" evidence="1">
    <location>
        <begin position="36"/>
        <end position="59"/>
    </location>
</feature>
<dbReference type="AlphaFoldDB" id="A0A2Z6S487"/>
<organism evidence="2 3">
    <name type="scientific">Rhizophagus clarus</name>
    <dbReference type="NCBI Taxonomy" id="94130"/>
    <lineage>
        <taxon>Eukaryota</taxon>
        <taxon>Fungi</taxon>
        <taxon>Fungi incertae sedis</taxon>
        <taxon>Mucoromycota</taxon>
        <taxon>Glomeromycotina</taxon>
        <taxon>Glomeromycetes</taxon>
        <taxon>Glomerales</taxon>
        <taxon>Glomeraceae</taxon>
        <taxon>Rhizophagus</taxon>
    </lineage>
</organism>
<reference evidence="2 3" key="1">
    <citation type="submission" date="2017-11" db="EMBL/GenBank/DDBJ databases">
        <title>The genome of Rhizophagus clarus HR1 reveals common genetic basis of auxotrophy among arbuscular mycorrhizal fungi.</title>
        <authorList>
            <person name="Kobayashi Y."/>
        </authorList>
    </citation>
    <scope>NUCLEOTIDE SEQUENCE [LARGE SCALE GENOMIC DNA]</scope>
    <source>
        <strain evidence="2 3">HR1</strain>
    </source>
</reference>